<protein>
    <submittedName>
        <fullName evidence="2">Uncharacterized protein</fullName>
    </submittedName>
</protein>
<dbReference type="PROSITE" id="PS51354">
    <property type="entry name" value="GLUTAREDOXIN_2"/>
    <property type="match status" value="1"/>
</dbReference>
<dbReference type="Proteomes" id="UP001205867">
    <property type="component" value="Unassembled WGS sequence"/>
</dbReference>
<evidence type="ECO:0000313" key="2">
    <source>
        <dbReference type="EMBL" id="MCV7628580.1"/>
    </source>
</evidence>
<feature type="transmembrane region" description="Helical" evidence="1">
    <location>
        <begin position="32"/>
        <end position="51"/>
    </location>
</feature>
<keyword evidence="1" id="KW-0472">Membrane</keyword>
<gene>
    <name evidence="2" type="ORF">M3A82_004385</name>
</gene>
<organism evidence="2 3">
    <name type="scientific">Micrococcus luteus</name>
    <name type="common">Micrococcus lysodeikticus</name>
    <dbReference type="NCBI Taxonomy" id="1270"/>
    <lineage>
        <taxon>Bacteria</taxon>
        <taxon>Bacillati</taxon>
        <taxon>Actinomycetota</taxon>
        <taxon>Actinomycetes</taxon>
        <taxon>Micrococcales</taxon>
        <taxon>Micrococcaceae</taxon>
        <taxon>Micrococcus</taxon>
    </lineage>
</organism>
<feature type="transmembrane region" description="Helical" evidence="1">
    <location>
        <begin position="9"/>
        <end position="26"/>
    </location>
</feature>
<dbReference type="EMBL" id="JALXKZ020000006">
    <property type="protein sequence ID" value="MCV7628580.1"/>
    <property type="molecule type" value="Genomic_DNA"/>
</dbReference>
<name>A0AAP3AI83_MICLU</name>
<dbReference type="AlphaFoldDB" id="A0AAP3AI83"/>
<keyword evidence="1" id="KW-1133">Transmembrane helix</keyword>
<keyword evidence="1" id="KW-0812">Transmembrane</keyword>
<sequence>MRRIVGDPWFYPVLFVAGGLTFMIAGTRLQQVGMIVAGLVLAGYAVTYRWAVRVRSRPFTGAQAHVERGGVVVFWRPGCPFTRRLVKELTAQERERAYWVNIWQEPAAATFLAGLHEARDGHPHQAVPTAWLRRRDYVVATDATRARLKDTLRQRAEVDA</sequence>
<dbReference type="RefSeq" id="WP_002854353.1">
    <property type="nucleotide sequence ID" value="NZ_CBDRLD010000011.1"/>
</dbReference>
<accession>A0AAP3AI83</accession>
<dbReference type="Gene3D" id="3.40.30.10">
    <property type="entry name" value="Glutaredoxin"/>
    <property type="match status" value="1"/>
</dbReference>
<evidence type="ECO:0000256" key="1">
    <source>
        <dbReference type="SAM" id="Phobius"/>
    </source>
</evidence>
<evidence type="ECO:0000313" key="3">
    <source>
        <dbReference type="Proteomes" id="UP001205867"/>
    </source>
</evidence>
<reference evidence="2" key="1">
    <citation type="submission" date="2023-06" db="EMBL/GenBank/DDBJ databases">
        <title>lsaBGC provides a comprehensive framework for evolutionary analysis of biosynthetic gene clusters within focal taxa.</title>
        <authorList>
            <person name="Salamzade R."/>
            <person name="Sandstrom S."/>
            <person name="Kalan L.R."/>
        </authorList>
    </citation>
    <scope>NUCLEOTIDE SEQUENCE</scope>
    <source>
        <strain evidence="2">P3-SID899</strain>
    </source>
</reference>
<proteinExistence type="predicted"/>
<comment type="caution">
    <text evidence="2">The sequence shown here is derived from an EMBL/GenBank/DDBJ whole genome shotgun (WGS) entry which is preliminary data.</text>
</comment>